<dbReference type="RefSeq" id="WP_240983914.1">
    <property type="nucleotide sequence ID" value="NZ_CDGJ01000134.1"/>
</dbReference>
<dbReference type="Gene3D" id="2.50.20.10">
    <property type="entry name" value="Lipoprotein localisation LolA/LolB/LppX"/>
    <property type="match status" value="1"/>
</dbReference>
<dbReference type="KEGG" id="aacx:DEACI_0859"/>
<name>A0A8S0XVC1_9FIRM</name>
<evidence type="ECO:0000313" key="2">
    <source>
        <dbReference type="EMBL" id="CEJ09585.1"/>
    </source>
</evidence>
<proteinExistence type="predicted"/>
<keyword evidence="3" id="KW-1185">Reference proteome</keyword>
<reference evidence="1" key="2">
    <citation type="submission" date="2020-01" db="EMBL/GenBank/DDBJ databases">
        <authorList>
            <person name="Hornung B."/>
        </authorList>
    </citation>
    <scope>NUCLEOTIDE SEQUENCE</scope>
    <source>
        <strain evidence="1">PacBioINE</strain>
    </source>
</reference>
<keyword evidence="1" id="KW-0449">Lipoprotein</keyword>
<organism evidence="1">
    <name type="scientific">Acididesulfobacillus acetoxydans</name>
    <dbReference type="NCBI Taxonomy" id="1561005"/>
    <lineage>
        <taxon>Bacteria</taxon>
        <taxon>Bacillati</taxon>
        <taxon>Bacillota</taxon>
        <taxon>Clostridia</taxon>
        <taxon>Eubacteriales</taxon>
        <taxon>Peptococcaceae</taxon>
        <taxon>Acididesulfobacillus</taxon>
    </lineage>
</organism>
<protein>
    <submittedName>
        <fullName evidence="1">Lipoprotein localisation LolA/LolB/LppX</fullName>
    </submittedName>
    <submittedName>
        <fullName evidence="2">RNA polymerase sigma factor, sigma-70</fullName>
    </submittedName>
</protein>
<dbReference type="EMBL" id="CDGJ01000134">
    <property type="protein sequence ID" value="CEJ09585.1"/>
    <property type="molecule type" value="Genomic_DNA"/>
</dbReference>
<gene>
    <name evidence="1" type="ORF">DEACI_0859</name>
    <name evidence="2" type="ORF">DEACI_4070</name>
</gene>
<dbReference type="Proteomes" id="UP001071230">
    <property type="component" value="Unassembled WGS sequence"/>
</dbReference>
<evidence type="ECO:0000313" key="1">
    <source>
        <dbReference type="EMBL" id="CAA7600207.1"/>
    </source>
</evidence>
<reference evidence="2" key="1">
    <citation type="submission" date="2014-11" db="EMBL/GenBank/DDBJ databases">
        <authorList>
            <person name="Hornung B.V."/>
        </authorList>
    </citation>
    <scope>NUCLEOTIDE SEQUENCE</scope>
    <source>
        <strain evidence="2">INE</strain>
    </source>
</reference>
<dbReference type="PANTHER" id="PTHR37507">
    <property type="entry name" value="SPORULATION PROTEIN YDCC"/>
    <property type="match status" value="1"/>
</dbReference>
<dbReference type="Proteomes" id="UP000836597">
    <property type="component" value="Chromosome"/>
</dbReference>
<evidence type="ECO:0000313" key="3">
    <source>
        <dbReference type="Proteomes" id="UP001071230"/>
    </source>
</evidence>
<dbReference type="AlphaFoldDB" id="A0A8S0XVC1"/>
<dbReference type="PANTHER" id="PTHR37507:SF2">
    <property type="entry name" value="SPORULATION PROTEIN YDCC"/>
    <property type="match status" value="1"/>
</dbReference>
<dbReference type="InterPro" id="IPR052944">
    <property type="entry name" value="Sporulation_related"/>
</dbReference>
<sequence>MLHALTGKLSLSATEVTAKIKEVTDSIEDYEKVEQTTSFEEGATQTFSPSRIWFKRPHFYRVESTHPSWGRTAVIMRGSEGLTIMEKSRQATWLKMSDKLRGQMDLGFADTLKTLAADKSSRLLGTEYIEGRPALHLQFTEQVSNKGEMTTHLWMDKETWMPLVTEWYDVEGRLVQRKIVRELRLNQGLPDSLFELSIPEGYVVTDKRQEELQPMAEISWEEAASRLGCAPYRLQMGLENEPLKAKNQWVMVSPERGALLSQYTELGKPFPKLMIT</sequence>
<dbReference type="InterPro" id="IPR029046">
    <property type="entry name" value="LolA/LolB/LppX"/>
</dbReference>
<accession>A0A8S0XVC1</accession>
<dbReference type="SUPFAM" id="SSF89392">
    <property type="entry name" value="Prokaryotic lipoproteins and lipoprotein localization factors"/>
    <property type="match status" value="1"/>
</dbReference>
<dbReference type="EMBL" id="LR746496">
    <property type="protein sequence ID" value="CAA7600207.1"/>
    <property type="molecule type" value="Genomic_DNA"/>
</dbReference>